<organism evidence="5">
    <name type="scientific">Pseudomonas tritici</name>
    <dbReference type="NCBI Taxonomy" id="2745518"/>
    <lineage>
        <taxon>Bacteria</taxon>
        <taxon>Pseudomonadati</taxon>
        <taxon>Pseudomonadota</taxon>
        <taxon>Gammaproteobacteria</taxon>
        <taxon>Pseudomonadales</taxon>
        <taxon>Pseudomonadaceae</taxon>
        <taxon>Pseudomonas</taxon>
    </lineage>
</organism>
<comment type="caution">
    <text evidence="5">The sequence shown here is derived from an EMBL/GenBank/DDBJ whole genome shotgun (WGS) entry which is preliminary data.</text>
</comment>
<gene>
    <name evidence="5" type="ORF">HU722_10325</name>
</gene>
<keyword evidence="2" id="KW-0812">Transmembrane</keyword>
<reference evidence="5" key="1">
    <citation type="journal article" date="2020" name="Microorganisms">
        <title>Reliable Identification of Environmental Pseudomonas Isolates Using the rpoD Gene.</title>
        <authorList>
            <consortium name="The Broad Institute Genome Sequencing Platform"/>
            <person name="Girard L."/>
            <person name="Lood C."/>
            <person name="Rokni-Zadeh H."/>
            <person name="van Noort V."/>
            <person name="Lavigne R."/>
            <person name="De Mot R."/>
        </authorList>
    </citation>
    <scope>NUCLEOTIDE SEQUENCE [LARGE SCALE GENOMIC DNA]</scope>
    <source>
        <strain evidence="5">SWRI145</strain>
    </source>
</reference>
<accession>A0A8H9YQX3</accession>
<evidence type="ECO:0000256" key="2">
    <source>
        <dbReference type="ARBA" id="ARBA00022692"/>
    </source>
</evidence>
<dbReference type="Pfam" id="PF04193">
    <property type="entry name" value="PQ-loop"/>
    <property type="match status" value="1"/>
</dbReference>
<dbReference type="InterPro" id="IPR006603">
    <property type="entry name" value="PQ-loop_rpt"/>
</dbReference>
<name>A0A8H9YQX3_9PSED</name>
<keyword evidence="3" id="KW-1133">Transmembrane helix</keyword>
<dbReference type="EMBL" id="JABWQF010000005">
    <property type="protein sequence ID" value="MBC3291915.1"/>
    <property type="molecule type" value="Genomic_DNA"/>
</dbReference>
<keyword evidence="4" id="KW-0472">Membrane</keyword>
<dbReference type="GO" id="GO:0016020">
    <property type="term" value="C:membrane"/>
    <property type="evidence" value="ECO:0007669"/>
    <property type="project" value="UniProtKB-SubCell"/>
</dbReference>
<evidence type="ECO:0000256" key="1">
    <source>
        <dbReference type="ARBA" id="ARBA00004141"/>
    </source>
</evidence>
<evidence type="ECO:0000256" key="4">
    <source>
        <dbReference type="ARBA" id="ARBA00023136"/>
    </source>
</evidence>
<dbReference type="AlphaFoldDB" id="A0A8H9YQX3"/>
<sequence length="32" mass="3634">MGSYIPSRNYRRKKTGGLSPPVFLLITVRGLR</sequence>
<evidence type="ECO:0000256" key="3">
    <source>
        <dbReference type="ARBA" id="ARBA00022989"/>
    </source>
</evidence>
<comment type="subcellular location">
    <subcellularLocation>
        <location evidence="1">Membrane</location>
        <topology evidence="1">Multi-pass membrane protein</topology>
    </subcellularLocation>
</comment>
<evidence type="ECO:0000313" key="5">
    <source>
        <dbReference type="EMBL" id="MBC3291915.1"/>
    </source>
</evidence>
<protein>
    <submittedName>
        <fullName evidence="5">PQ-loop repeat-containing protein</fullName>
    </submittedName>
</protein>
<proteinExistence type="predicted"/>